<evidence type="ECO:0000313" key="1">
    <source>
        <dbReference type="EMBL" id="MFL0196717.1"/>
    </source>
</evidence>
<dbReference type="EMBL" id="JBJHZX010000021">
    <property type="protein sequence ID" value="MFL0196717.1"/>
    <property type="molecule type" value="Genomic_DNA"/>
</dbReference>
<reference evidence="1 2" key="1">
    <citation type="submission" date="2024-11" db="EMBL/GenBank/DDBJ databases">
        <authorList>
            <person name="Heng Y.C."/>
            <person name="Lim A.C.H."/>
            <person name="Lee J.K.Y."/>
            <person name="Kittelmann S."/>
        </authorList>
    </citation>
    <scope>NUCLEOTIDE SEQUENCE [LARGE SCALE GENOMIC DNA]</scope>
    <source>
        <strain evidence="1 2">WILCCON 0269</strain>
    </source>
</reference>
<comment type="caution">
    <text evidence="1">The sequence shown here is derived from an EMBL/GenBank/DDBJ whole genome shotgun (WGS) entry which is preliminary data.</text>
</comment>
<organism evidence="1 2">
    <name type="scientific">Candidatus Clostridium eludens</name>
    <dbReference type="NCBI Taxonomy" id="3381663"/>
    <lineage>
        <taxon>Bacteria</taxon>
        <taxon>Bacillati</taxon>
        <taxon>Bacillota</taxon>
        <taxon>Clostridia</taxon>
        <taxon>Eubacteriales</taxon>
        <taxon>Clostridiaceae</taxon>
        <taxon>Clostridium</taxon>
    </lineage>
</organism>
<proteinExistence type="predicted"/>
<name>A0ABW8SL12_9CLOT</name>
<evidence type="ECO:0008006" key="3">
    <source>
        <dbReference type="Google" id="ProtNLM"/>
    </source>
</evidence>
<dbReference type="Proteomes" id="UP001623660">
    <property type="component" value="Unassembled WGS sequence"/>
</dbReference>
<evidence type="ECO:0000313" key="2">
    <source>
        <dbReference type="Proteomes" id="UP001623660"/>
    </source>
</evidence>
<protein>
    <recommendedName>
        <fullName evidence="3">DUF5666 domain-containing protein</fullName>
    </recommendedName>
</protein>
<sequence>MFTKESKKHFFYIMIFFLFIVQSILPSKVFADDDSKTINTDSIRAKVVQIVSTKKETVNAGDRNIVVEDQTLKIQILSGKHEGENVIIKNTVDPSKQGNLVSGISIYK</sequence>
<accession>A0ABW8SL12</accession>
<gene>
    <name evidence="1" type="ORF">ACJDU8_14300</name>
</gene>
<dbReference type="RefSeq" id="WP_406792825.1">
    <property type="nucleotide sequence ID" value="NZ_JBJHZX010000021.1"/>
</dbReference>
<keyword evidence="2" id="KW-1185">Reference proteome</keyword>